<comment type="caution">
    <text evidence="1">The sequence shown here is derived from an EMBL/GenBank/DDBJ whole genome shotgun (WGS) entry which is preliminary data.</text>
</comment>
<organism evidence="1 2">
    <name type="scientific">Chaetoceros tenuissimus</name>
    <dbReference type="NCBI Taxonomy" id="426638"/>
    <lineage>
        <taxon>Eukaryota</taxon>
        <taxon>Sar</taxon>
        <taxon>Stramenopiles</taxon>
        <taxon>Ochrophyta</taxon>
        <taxon>Bacillariophyta</taxon>
        <taxon>Coscinodiscophyceae</taxon>
        <taxon>Chaetocerotophycidae</taxon>
        <taxon>Chaetocerotales</taxon>
        <taxon>Chaetocerotaceae</taxon>
        <taxon>Chaetoceros</taxon>
    </lineage>
</organism>
<dbReference type="Gene3D" id="3.80.10.10">
    <property type="entry name" value="Ribonuclease Inhibitor"/>
    <property type="match status" value="1"/>
</dbReference>
<keyword evidence="2" id="KW-1185">Reference proteome</keyword>
<gene>
    <name evidence="1" type="ORF">CTEN210_00298</name>
</gene>
<evidence type="ECO:0000313" key="1">
    <source>
        <dbReference type="EMBL" id="GFH43825.1"/>
    </source>
</evidence>
<protein>
    <submittedName>
        <fullName evidence="1">Uncharacterized protein</fullName>
    </submittedName>
</protein>
<reference evidence="1 2" key="1">
    <citation type="journal article" date="2021" name="Sci. Rep.">
        <title>The genome of the diatom Chaetoceros tenuissimus carries an ancient integrated fragment of an extant virus.</title>
        <authorList>
            <person name="Hongo Y."/>
            <person name="Kimura K."/>
            <person name="Takaki Y."/>
            <person name="Yoshida Y."/>
            <person name="Baba S."/>
            <person name="Kobayashi G."/>
            <person name="Nagasaki K."/>
            <person name="Hano T."/>
            <person name="Tomaru Y."/>
        </authorList>
    </citation>
    <scope>NUCLEOTIDE SEQUENCE [LARGE SCALE GENOMIC DNA]</scope>
    <source>
        <strain evidence="1 2">NIES-3715</strain>
    </source>
</reference>
<accession>A0AAD3CEW3</accession>
<dbReference type="PANTHER" id="PTHR45661:SF3">
    <property type="entry name" value="IG-LIKE DOMAIN-CONTAINING PROTEIN"/>
    <property type="match status" value="1"/>
</dbReference>
<dbReference type="InterPro" id="IPR053139">
    <property type="entry name" value="Surface_bspA-like"/>
</dbReference>
<proteinExistence type="predicted"/>
<dbReference type="AlphaFoldDB" id="A0AAD3CEW3"/>
<name>A0AAD3CEW3_9STRA</name>
<dbReference type="PANTHER" id="PTHR45661">
    <property type="entry name" value="SURFACE ANTIGEN"/>
    <property type="match status" value="1"/>
</dbReference>
<dbReference type="InterPro" id="IPR032675">
    <property type="entry name" value="LRR_dom_sf"/>
</dbReference>
<dbReference type="Pfam" id="PF13306">
    <property type="entry name" value="LRR_5"/>
    <property type="match status" value="1"/>
</dbReference>
<sequence>MRVATVDGLVTLFYDGSKELWNRQLDIEWWDAQHRRNHDEDDDVETLDVSALDVSDECREYWRERFSWQQIIIVEGVTDIPYMTFSGCKNIKRVIFSNTVIRIEQCAFISCKNLVYIKWSMNLEYIGPYAFEECNLSSAFIPPRCREICESAFQCNENLSIFHVPQDTELGQGIIKCTSFAKASPPMAGDYNFMQTIRMNRWIKTMNNEEEFVLH</sequence>
<dbReference type="SUPFAM" id="SSF52058">
    <property type="entry name" value="L domain-like"/>
    <property type="match status" value="1"/>
</dbReference>
<dbReference type="Proteomes" id="UP001054902">
    <property type="component" value="Unassembled WGS sequence"/>
</dbReference>
<dbReference type="EMBL" id="BLLK01000019">
    <property type="protein sequence ID" value="GFH43825.1"/>
    <property type="molecule type" value="Genomic_DNA"/>
</dbReference>
<dbReference type="InterPro" id="IPR026906">
    <property type="entry name" value="LRR_5"/>
</dbReference>
<evidence type="ECO:0000313" key="2">
    <source>
        <dbReference type="Proteomes" id="UP001054902"/>
    </source>
</evidence>